<dbReference type="InterPro" id="IPR000709">
    <property type="entry name" value="Leu_Ile_Val-bd"/>
</dbReference>
<keyword evidence="2" id="KW-0813">Transport</keyword>
<evidence type="ECO:0000256" key="4">
    <source>
        <dbReference type="ARBA" id="ARBA00022970"/>
    </source>
</evidence>
<feature type="signal peptide" evidence="5">
    <location>
        <begin position="1"/>
        <end position="24"/>
    </location>
</feature>
<proteinExistence type="inferred from homology"/>
<accession>A0A254T6Q7</accession>
<keyword evidence="3 5" id="KW-0732">Signal</keyword>
<dbReference type="PANTHER" id="PTHR30483">
    <property type="entry name" value="LEUCINE-SPECIFIC-BINDING PROTEIN"/>
    <property type="match status" value="1"/>
</dbReference>
<dbReference type="InterPro" id="IPR028081">
    <property type="entry name" value="Leu-bd"/>
</dbReference>
<dbReference type="AlphaFoldDB" id="A0A254T6Q7"/>
<comment type="similarity">
    <text evidence="1">Belongs to the leucine-binding protein family.</text>
</comment>
<dbReference type="GO" id="GO:0006865">
    <property type="term" value="P:amino acid transport"/>
    <property type="evidence" value="ECO:0007669"/>
    <property type="project" value="UniProtKB-KW"/>
</dbReference>
<dbReference type="RefSeq" id="WP_170942381.1">
    <property type="nucleotide sequence ID" value="NZ_LSTO01000010.1"/>
</dbReference>
<evidence type="ECO:0000256" key="5">
    <source>
        <dbReference type="SAM" id="SignalP"/>
    </source>
</evidence>
<dbReference type="EMBL" id="LSTO01000010">
    <property type="protein sequence ID" value="OWW18320.1"/>
    <property type="molecule type" value="Genomic_DNA"/>
</dbReference>
<dbReference type="Proteomes" id="UP000197535">
    <property type="component" value="Unassembled WGS sequence"/>
</dbReference>
<dbReference type="InterPro" id="IPR028082">
    <property type="entry name" value="Peripla_BP_I"/>
</dbReference>
<evidence type="ECO:0000256" key="2">
    <source>
        <dbReference type="ARBA" id="ARBA00022448"/>
    </source>
</evidence>
<evidence type="ECO:0000256" key="3">
    <source>
        <dbReference type="ARBA" id="ARBA00022729"/>
    </source>
</evidence>
<protein>
    <recommendedName>
        <fullName evidence="6">Leucine-binding protein domain-containing protein</fullName>
    </recommendedName>
</protein>
<dbReference type="CDD" id="cd06329">
    <property type="entry name" value="PBP1_SBP-like"/>
    <property type="match status" value="1"/>
</dbReference>
<evidence type="ECO:0000313" key="8">
    <source>
        <dbReference type="Proteomes" id="UP000197535"/>
    </source>
</evidence>
<reference evidence="7 8" key="1">
    <citation type="submission" date="2016-02" db="EMBL/GenBank/DDBJ databases">
        <authorList>
            <person name="Wen L."/>
            <person name="He K."/>
            <person name="Yang H."/>
        </authorList>
    </citation>
    <scope>NUCLEOTIDE SEQUENCE [LARGE SCALE GENOMIC DNA]</scope>
    <source>
        <strain evidence="7 8">TSA40</strain>
    </source>
</reference>
<comment type="caution">
    <text evidence="7">The sequence shown here is derived from an EMBL/GenBank/DDBJ whole genome shotgun (WGS) entry which is preliminary data.</text>
</comment>
<dbReference type="PRINTS" id="PR00337">
    <property type="entry name" value="LEUILEVALBP"/>
</dbReference>
<dbReference type="PANTHER" id="PTHR30483:SF6">
    <property type="entry name" value="PERIPLASMIC BINDING PROTEIN OF ABC TRANSPORTER FOR NATURAL AMINO ACIDS"/>
    <property type="match status" value="1"/>
</dbReference>
<gene>
    <name evidence="7" type="ORF">AYR66_01715</name>
</gene>
<keyword evidence="8" id="KW-1185">Reference proteome</keyword>
<feature type="domain" description="Leucine-binding protein" evidence="6">
    <location>
        <begin position="25"/>
        <end position="370"/>
    </location>
</feature>
<evidence type="ECO:0000259" key="6">
    <source>
        <dbReference type="Pfam" id="PF13458"/>
    </source>
</evidence>
<name>A0A254T6Q7_9BURK</name>
<dbReference type="InterPro" id="IPR051010">
    <property type="entry name" value="BCAA_transport"/>
</dbReference>
<evidence type="ECO:0000256" key="1">
    <source>
        <dbReference type="ARBA" id="ARBA00010062"/>
    </source>
</evidence>
<organism evidence="7 8">
    <name type="scientific">Noviherbaspirillum denitrificans</name>
    <dbReference type="NCBI Taxonomy" id="1968433"/>
    <lineage>
        <taxon>Bacteria</taxon>
        <taxon>Pseudomonadati</taxon>
        <taxon>Pseudomonadota</taxon>
        <taxon>Betaproteobacteria</taxon>
        <taxon>Burkholderiales</taxon>
        <taxon>Oxalobacteraceae</taxon>
        <taxon>Noviherbaspirillum</taxon>
    </lineage>
</organism>
<dbReference type="Pfam" id="PF13458">
    <property type="entry name" value="Peripla_BP_6"/>
    <property type="match status" value="1"/>
</dbReference>
<dbReference type="Gene3D" id="3.40.50.2300">
    <property type="match status" value="2"/>
</dbReference>
<sequence>MYTYLKQAILMLCAAVLFAGSAHAQIKVAVIEPLTGPFANVGDYVVKSLREIADETNAAGGLLGGQKVEIQAFDSKGSPQEALSALQAAIDQGVRYVTQGTSSAIAGALVDALNKHNDRNPDKAVLFLDFAAMDPDLTNAKCSFWHFRFLPHTDMKMESLTNYMAMDKSISKVYIIGQDYAHGHQVAKAASTMLPKKRPDIKIVGNEFHPLGKVKDFSPYIAKIKASGADTVVSGNLGNDLVLLVKAAREAALNVKFYTYFAGLLGTPTAMGESGTDHVYQITEWHMNASPNKYEQFALKFKKKHGIEPFTMQLNKQMQMFFKAVADAKSADPVKVALALEDMRIKDGTDDLWMRKADHQLVEPLLISVFTKAGAAGVKYDVENTGFGFKTVAAIAKPDVPTSCAMKRPGM</sequence>
<evidence type="ECO:0000313" key="7">
    <source>
        <dbReference type="EMBL" id="OWW18320.1"/>
    </source>
</evidence>
<dbReference type="SUPFAM" id="SSF53822">
    <property type="entry name" value="Periplasmic binding protein-like I"/>
    <property type="match status" value="1"/>
</dbReference>
<feature type="chain" id="PRO_5012151701" description="Leucine-binding protein domain-containing protein" evidence="5">
    <location>
        <begin position="25"/>
        <end position="411"/>
    </location>
</feature>
<keyword evidence="4" id="KW-0029">Amino-acid transport</keyword>